<dbReference type="STRING" id="84724.SAMN04488564_106440"/>
<feature type="chain" id="PRO_5039516708" description="DUF3558 domain-containing protein" evidence="2">
    <location>
        <begin position="16"/>
        <end position="191"/>
    </location>
</feature>
<organism evidence="3 4">
    <name type="scientific">Lentzea waywayandensis</name>
    <dbReference type="NCBI Taxonomy" id="84724"/>
    <lineage>
        <taxon>Bacteria</taxon>
        <taxon>Bacillati</taxon>
        <taxon>Actinomycetota</taxon>
        <taxon>Actinomycetes</taxon>
        <taxon>Pseudonocardiales</taxon>
        <taxon>Pseudonocardiaceae</taxon>
        <taxon>Lentzea</taxon>
    </lineage>
</organism>
<dbReference type="OrthoDB" id="3697076at2"/>
<reference evidence="4" key="1">
    <citation type="submission" date="2016-10" db="EMBL/GenBank/DDBJ databases">
        <authorList>
            <person name="Varghese N."/>
            <person name="Submissions S."/>
        </authorList>
    </citation>
    <scope>NUCLEOTIDE SEQUENCE [LARGE SCALE GENOMIC DNA]</scope>
    <source>
        <strain evidence="4">DSM 44232</strain>
    </source>
</reference>
<evidence type="ECO:0008006" key="5">
    <source>
        <dbReference type="Google" id="ProtNLM"/>
    </source>
</evidence>
<protein>
    <recommendedName>
        <fullName evidence="5">DUF3558 domain-containing protein</fullName>
    </recommendedName>
</protein>
<feature type="compositionally biased region" description="Low complexity" evidence="1">
    <location>
        <begin position="19"/>
        <end position="34"/>
    </location>
</feature>
<evidence type="ECO:0000313" key="4">
    <source>
        <dbReference type="Proteomes" id="UP000198583"/>
    </source>
</evidence>
<dbReference type="AlphaFoldDB" id="A0A1I6EZH5"/>
<feature type="compositionally biased region" description="Polar residues" evidence="1">
    <location>
        <begin position="35"/>
        <end position="48"/>
    </location>
</feature>
<evidence type="ECO:0000256" key="1">
    <source>
        <dbReference type="SAM" id="MobiDB-lite"/>
    </source>
</evidence>
<evidence type="ECO:0000313" key="3">
    <source>
        <dbReference type="EMBL" id="SFR22997.1"/>
    </source>
</evidence>
<feature type="signal peptide" evidence="2">
    <location>
        <begin position="1"/>
        <end position="15"/>
    </location>
</feature>
<gene>
    <name evidence="3" type="ORF">SAMN04488564_106440</name>
</gene>
<dbReference type="InterPro" id="IPR024520">
    <property type="entry name" value="DUF3558"/>
</dbReference>
<dbReference type="RefSeq" id="WP_093599101.1">
    <property type="nucleotide sequence ID" value="NZ_FOYL01000006.1"/>
</dbReference>
<dbReference type="Proteomes" id="UP000198583">
    <property type="component" value="Unassembled WGS sequence"/>
</dbReference>
<dbReference type="Pfam" id="PF12079">
    <property type="entry name" value="DUF3558"/>
    <property type="match status" value="1"/>
</dbReference>
<accession>A0A1I6EZH5</accession>
<keyword evidence="2" id="KW-0732">Signal</keyword>
<name>A0A1I6EZH5_9PSEU</name>
<keyword evidence="4" id="KW-1185">Reference proteome</keyword>
<feature type="region of interest" description="Disordered" evidence="1">
    <location>
        <begin position="19"/>
        <end position="48"/>
    </location>
</feature>
<proteinExistence type="predicted"/>
<sequence length="191" mass="19725">MTALLTAVLAFGALAGCTSSQTGGSPTTASATGSEQTSSQPTSDGSDSGLSITKYVSAPCNILTASQLTTLGSVRAPAPGTGTLGPNCVWSGQDVIKNSRYTVHVTEGQNYENQVNEVKNNAVFTDKKIDGVRVISTDRLDGLVTCLVSLQISKTDSVTIQVNVASDEQATKKACPEGERVAQLIISNLKG</sequence>
<evidence type="ECO:0000256" key="2">
    <source>
        <dbReference type="SAM" id="SignalP"/>
    </source>
</evidence>
<dbReference type="EMBL" id="FOYL01000006">
    <property type="protein sequence ID" value="SFR22997.1"/>
    <property type="molecule type" value="Genomic_DNA"/>
</dbReference>